<organism evidence="2 3">
    <name type="scientific">Dreissena polymorpha</name>
    <name type="common">Zebra mussel</name>
    <name type="synonym">Mytilus polymorpha</name>
    <dbReference type="NCBI Taxonomy" id="45954"/>
    <lineage>
        <taxon>Eukaryota</taxon>
        <taxon>Metazoa</taxon>
        <taxon>Spiralia</taxon>
        <taxon>Lophotrochozoa</taxon>
        <taxon>Mollusca</taxon>
        <taxon>Bivalvia</taxon>
        <taxon>Autobranchia</taxon>
        <taxon>Heteroconchia</taxon>
        <taxon>Euheterodonta</taxon>
        <taxon>Imparidentia</taxon>
        <taxon>Neoheterodontei</taxon>
        <taxon>Myida</taxon>
        <taxon>Dreissenoidea</taxon>
        <taxon>Dreissenidae</taxon>
        <taxon>Dreissena</taxon>
    </lineage>
</organism>
<name>A0A9D4GYV1_DREPO</name>
<proteinExistence type="predicted"/>
<dbReference type="EMBL" id="JAIWYP010000005">
    <property type="protein sequence ID" value="KAH3823919.1"/>
    <property type="molecule type" value="Genomic_DNA"/>
</dbReference>
<evidence type="ECO:0000313" key="2">
    <source>
        <dbReference type="EMBL" id="KAH3823919.1"/>
    </source>
</evidence>
<gene>
    <name evidence="2" type="ORF">DPMN_125744</name>
</gene>
<dbReference type="AlphaFoldDB" id="A0A9D4GYV1"/>
<evidence type="ECO:0000313" key="3">
    <source>
        <dbReference type="Proteomes" id="UP000828390"/>
    </source>
</evidence>
<comment type="caution">
    <text evidence="2">The sequence shown here is derived from an EMBL/GenBank/DDBJ whole genome shotgun (WGS) entry which is preliminary data.</text>
</comment>
<accession>A0A9D4GYV1</accession>
<feature type="transmembrane region" description="Helical" evidence="1">
    <location>
        <begin position="21"/>
        <end position="41"/>
    </location>
</feature>
<keyword evidence="1" id="KW-0812">Transmembrane</keyword>
<keyword evidence="1" id="KW-0472">Membrane</keyword>
<dbReference type="Proteomes" id="UP000828390">
    <property type="component" value="Unassembled WGS sequence"/>
</dbReference>
<reference evidence="2" key="2">
    <citation type="submission" date="2020-11" db="EMBL/GenBank/DDBJ databases">
        <authorList>
            <person name="McCartney M.A."/>
            <person name="Auch B."/>
            <person name="Kono T."/>
            <person name="Mallez S."/>
            <person name="Becker A."/>
            <person name="Gohl D.M."/>
            <person name="Silverstein K.A.T."/>
            <person name="Koren S."/>
            <person name="Bechman K.B."/>
            <person name="Herman A."/>
            <person name="Abrahante J.E."/>
            <person name="Garbe J."/>
        </authorList>
    </citation>
    <scope>NUCLEOTIDE SEQUENCE</scope>
    <source>
        <strain evidence="2">Duluth1</strain>
        <tissue evidence="2">Whole animal</tissue>
    </source>
</reference>
<sequence>MLTPSSEGTRISPPMVSVQSVCSRACFFLLMPLVGVPGLLFEIGRLDGRLGDKGWVEFDGDGERLFDE</sequence>
<keyword evidence="3" id="KW-1185">Reference proteome</keyword>
<keyword evidence="1" id="KW-1133">Transmembrane helix</keyword>
<reference evidence="2" key="1">
    <citation type="journal article" date="2019" name="bioRxiv">
        <title>The Genome of the Zebra Mussel, Dreissena polymorpha: A Resource for Invasive Species Research.</title>
        <authorList>
            <person name="McCartney M.A."/>
            <person name="Auch B."/>
            <person name="Kono T."/>
            <person name="Mallez S."/>
            <person name="Zhang Y."/>
            <person name="Obille A."/>
            <person name="Becker A."/>
            <person name="Abrahante J.E."/>
            <person name="Garbe J."/>
            <person name="Badalamenti J.P."/>
            <person name="Herman A."/>
            <person name="Mangelson H."/>
            <person name="Liachko I."/>
            <person name="Sullivan S."/>
            <person name="Sone E.D."/>
            <person name="Koren S."/>
            <person name="Silverstein K.A.T."/>
            <person name="Beckman K.B."/>
            <person name="Gohl D.M."/>
        </authorList>
    </citation>
    <scope>NUCLEOTIDE SEQUENCE</scope>
    <source>
        <strain evidence="2">Duluth1</strain>
        <tissue evidence="2">Whole animal</tissue>
    </source>
</reference>
<evidence type="ECO:0000256" key="1">
    <source>
        <dbReference type="SAM" id="Phobius"/>
    </source>
</evidence>
<protein>
    <submittedName>
        <fullName evidence="2">Uncharacterized protein</fullName>
    </submittedName>
</protein>